<accession>A0A3S5FD72</accession>
<evidence type="ECO:0000256" key="1">
    <source>
        <dbReference type="SAM" id="MobiDB-lite"/>
    </source>
</evidence>
<proteinExistence type="predicted"/>
<dbReference type="EMBL" id="CAAALY010030805">
    <property type="protein sequence ID" value="VEL17033.1"/>
    <property type="molecule type" value="Genomic_DNA"/>
</dbReference>
<evidence type="ECO:0000313" key="2">
    <source>
        <dbReference type="EMBL" id="VEL17033.1"/>
    </source>
</evidence>
<gene>
    <name evidence="2" type="ORF">PXEA_LOCUS10473</name>
</gene>
<name>A0A3S5FD72_9PLAT</name>
<dbReference type="AlphaFoldDB" id="A0A3S5FD72"/>
<evidence type="ECO:0000313" key="3">
    <source>
        <dbReference type="Proteomes" id="UP000784294"/>
    </source>
</evidence>
<comment type="caution">
    <text evidence="2">The sequence shown here is derived from an EMBL/GenBank/DDBJ whole genome shotgun (WGS) entry which is preliminary data.</text>
</comment>
<protein>
    <submittedName>
        <fullName evidence="2">Uncharacterized protein</fullName>
    </submittedName>
</protein>
<feature type="compositionally biased region" description="Polar residues" evidence="1">
    <location>
        <begin position="68"/>
        <end position="83"/>
    </location>
</feature>
<reference evidence="2" key="1">
    <citation type="submission" date="2018-11" db="EMBL/GenBank/DDBJ databases">
        <authorList>
            <consortium name="Pathogen Informatics"/>
        </authorList>
    </citation>
    <scope>NUCLEOTIDE SEQUENCE</scope>
</reference>
<sequence length="83" mass="9092">MCPHTKICLMAEEQNVDMQTITCSFSPTNRSRLCLLPLTWVLDSKVTSAAPPSSVGEATSPRAKHTQAWASGNLVSWPQPDQH</sequence>
<organism evidence="2 3">
    <name type="scientific">Protopolystoma xenopodis</name>
    <dbReference type="NCBI Taxonomy" id="117903"/>
    <lineage>
        <taxon>Eukaryota</taxon>
        <taxon>Metazoa</taxon>
        <taxon>Spiralia</taxon>
        <taxon>Lophotrochozoa</taxon>
        <taxon>Platyhelminthes</taxon>
        <taxon>Monogenea</taxon>
        <taxon>Polyopisthocotylea</taxon>
        <taxon>Polystomatidea</taxon>
        <taxon>Polystomatidae</taxon>
        <taxon>Protopolystoma</taxon>
    </lineage>
</organism>
<keyword evidence="3" id="KW-1185">Reference proteome</keyword>
<feature type="region of interest" description="Disordered" evidence="1">
    <location>
        <begin position="48"/>
        <end position="83"/>
    </location>
</feature>
<dbReference type="Proteomes" id="UP000784294">
    <property type="component" value="Unassembled WGS sequence"/>
</dbReference>